<dbReference type="Proteomes" id="UP001500420">
    <property type="component" value="Unassembled WGS sequence"/>
</dbReference>
<accession>A0AAV3TA98</accession>
<evidence type="ECO:0000256" key="1">
    <source>
        <dbReference type="SAM" id="Phobius"/>
    </source>
</evidence>
<proteinExistence type="predicted"/>
<keyword evidence="1" id="KW-0812">Transmembrane</keyword>
<evidence type="ECO:0008006" key="4">
    <source>
        <dbReference type="Google" id="ProtNLM"/>
    </source>
</evidence>
<feature type="transmembrane region" description="Helical" evidence="1">
    <location>
        <begin position="42"/>
        <end position="63"/>
    </location>
</feature>
<dbReference type="RefSeq" id="WP_343773708.1">
    <property type="nucleotide sequence ID" value="NZ_BAAADV010000003.1"/>
</dbReference>
<evidence type="ECO:0000313" key="2">
    <source>
        <dbReference type="EMBL" id="GAA0672157.1"/>
    </source>
</evidence>
<dbReference type="AlphaFoldDB" id="A0AAV3TA98"/>
<keyword evidence="3" id="KW-1185">Reference proteome</keyword>
<organism evidence="2 3">
    <name type="scientific">Natronoarchaeum mannanilyticum</name>
    <dbReference type="NCBI Taxonomy" id="926360"/>
    <lineage>
        <taxon>Archaea</taxon>
        <taxon>Methanobacteriati</taxon>
        <taxon>Methanobacteriota</taxon>
        <taxon>Stenosarchaea group</taxon>
        <taxon>Halobacteria</taxon>
        <taxon>Halobacteriales</taxon>
        <taxon>Natronoarchaeaceae</taxon>
    </lineage>
</organism>
<feature type="transmembrane region" description="Helical" evidence="1">
    <location>
        <begin position="15"/>
        <end position="35"/>
    </location>
</feature>
<sequence length="75" mass="8389">MSDADSPGYRSDPRVIRRLNVIIALLLVPYVLFVLDRFGGGLLWFGVAAFAVVAVAFPVYVFWPYALRSVLDLRS</sequence>
<reference evidence="2 3" key="1">
    <citation type="journal article" date="2019" name="Int. J. Syst. Evol. Microbiol.">
        <title>The Global Catalogue of Microorganisms (GCM) 10K type strain sequencing project: providing services to taxonomists for standard genome sequencing and annotation.</title>
        <authorList>
            <consortium name="The Broad Institute Genomics Platform"/>
            <consortium name="The Broad Institute Genome Sequencing Center for Infectious Disease"/>
            <person name="Wu L."/>
            <person name="Ma J."/>
        </authorList>
    </citation>
    <scope>NUCLEOTIDE SEQUENCE [LARGE SCALE GENOMIC DNA]</scope>
    <source>
        <strain evidence="2 3">JCM 16328</strain>
    </source>
</reference>
<keyword evidence="1" id="KW-0472">Membrane</keyword>
<comment type="caution">
    <text evidence="2">The sequence shown here is derived from an EMBL/GenBank/DDBJ whole genome shotgun (WGS) entry which is preliminary data.</text>
</comment>
<keyword evidence="1" id="KW-1133">Transmembrane helix</keyword>
<name>A0AAV3TA98_9EURY</name>
<gene>
    <name evidence="2" type="ORF">GCM10009020_18480</name>
</gene>
<protein>
    <recommendedName>
        <fullName evidence="4">DUF4175 domain-containing protein</fullName>
    </recommendedName>
</protein>
<evidence type="ECO:0000313" key="3">
    <source>
        <dbReference type="Proteomes" id="UP001500420"/>
    </source>
</evidence>
<dbReference type="EMBL" id="BAAADV010000003">
    <property type="protein sequence ID" value="GAA0672157.1"/>
    <property type="molecule type" value="Genomic_DNA"/>
</dbReference>